<keyword evidence="5 11" id="KW-0597">Phosphoprotein</keyword>
<evidence type="ECO:0000256" key="6">
    <source>
        <dbReference type="ARBA" id="ARBA00022679"/>
    </source>
</evidence>
<feature type="domain" description="Response regulatory" evidence="14">
    <location>
        <begin position="287"/>
        <end position="408"/>
    </location>
</feature>
<accession>A0A1M5ZGP7</accession>
<evidence type="ECO:0000256" key="9">
    <source>
        <dbReference type="ARBA" id="ARBA00024867"/>
    </source>
</evidence>
<dbReference type="RefSeq" id="WP_073387855.1">
    <property type="nucleotide sequence ID" value="NZ_FQXK01000018.1"/>
</dbReference>
<dbReference type="Pfam" id="PF02518">
    <property type="entry name" value="HATPase_c"/>
    <property type="match status" value="1"/>
</dbReference>
<name>A0A1M5ZGP7_BUTFI</name>
<dbReference type="InterPro" id="IPR001789">
    <property type="entry name" value="Sig_transdc_resp-reg_receiver"/>
</dbReference>
<dbReference type="SMART" id="SM00388">
    <property type="entry name" value="HisKA"/>
    <property type="match status" value="1"/>
</dbReference>
<dbReference type="InterPro" id="IPR004358">
    <property type="entry name" value="Sig_transdc_His_kin-like_C"/>
</dbReference>
<dbReference type="OrthoDB" id="9790669at2"/>
<comment type="function">
    <text evidence="9">May play the central regulatory role in sporulation. It may be an element of the effector pathway responsible for the activation of sporulation genes in response to nutritional stress. Spo0A may act in concert with spo0H (a sigma factor) to control the expression of some genes that are critical to the sporulation process.</text>
</comment>
<evidence type="ECO:0000256" key="10">
    <source>
        <dbReference type="ARBA" id="ARBA00074306"/>
    </source>
</evidence>
<dbReference type="InterPro" id="IPR011006">
    <property type="entry name" value="CheY-like_superfamily"/>
</dbReference>
<dbReference type="InterPro" id="IPR005467">
    <property type="entry name" value="His_kinase_dom"/>
</dbReference>
<dbReference type="InterPro" id="IPR036890">
    <property type="entry name" value="HATPase_C_sf"/>
</dbReference>
<dbReference type="PRINTS" id="PR00344">
    <property type="entry name" value="BCTRLSENSOR"/>
</dbReference>
<evidence type="ECO:0000256" key="8">
    <source>
        <dbReference type="ARBA" id="ARBA00023012"/>
    </source>
</evidence>
<evidence type="ECO:0000256" key="1">
    <source>
        <dbReference type="ARBA" id="ARBA00000085"/>
    </source>
</evidence>
<organism evidence="15 16">
    <name type="scientific">Butyrivibrio fibrisolvens DSM 3071</name>
    <dbReference type="NCBI Taxonomy" id="1121131"/>
    <lineage>
        <taxon>Bacteria</taxon>
        <taxon>Bacillati</taxon>
        <taxon>Bacillota</taxon>
        <taxon>Clostridia</taxon>
        <taxon>Lachnospirales</taxon>
        <taxon>Lachnospiraceae</taxon>
        <taxon>Butyrivibrio</taxon>
    </lineage>
</organism>
<evidence type="ECO:0000256" key="11">
    <source>
        <dbReference type="PROSITE-ProRule" id="PRU00169"/>
    </source>
</evidence>
<dbReference type="STRING" id="1121131.SAMN02745229_02278"/>
<keyword evidence="6" id="KW-0808">Transferase</keyword>
<dbReference type="FunFam" id="3.30.565.10:FF:000010">
    <property type="entry name" value="Sensor histidine kinase RcsC"/>
    <property type="match status" value="1"/>
</dbReference>
<evidence type="ECO:0000313" key="16">
    <source>
        <dbReference type="Proteomes" id="UP000184278"/>
    </source>
</evidence>
<dbReference type="PROSITE" id="PS50109">
    <property type="entry name" value="HIS_KIN"/>
    <property type="match status" value="1"/>
</dbReference>
<dbReference type="PROSITE" id="PS50110">
    <property type="entry name" value="RESPONSE_REGULATORY"/>
    <property type="match status" value="1"/>
</dbReference>
<dbReference type="CDD" id="cd00082">
    <property type="entry name" value="HisKA"/>
    <property type="match status" value="1"/>
</dbReference>
<dbReference type="SMART" id="SM00387">
    <property type="entry name" value="HATPase_c"/>
    <property type="match status" value="1"/>
</dbReference>
<feature type="coiled-coil region" evidence="12">
    <location>
        <begin position="1"/>
        <end position="28"/>
    </location>
</feature>
<feature type="modified residue" description="4-aspartylphosphate" evidence="11">
    <location>
        <position position="339"/>
    </location>
</feature>
<keyword evidence="8" id="KW-0902">Two-component regulatory system</keyword>
<dbReference type="PANTHER" id="PTHR43047:SF66">
    <property type="entry name" value="HISKA"/>
    <property type="match status" value="1"/>
</dbReference>
<evidence type="ECO:0000256" key="3">
    <source>
        <dbReference type="ARBA" id="ARBA00012438"/>
    </source>
</evidence>
<dbReference type="GO" id="GO:0009927">
    <property type="term" value="F:histidine phosphotransfer kinase activity"/>
    <property type="evidence" value="ECO:0007669"/>
    <property type="project" value="TreeGrafter"/>
</dbReference>
<evidence type="ECO:0000313" key="15">
    <source>
        <dbReference type="EMBL" id="SHI23378.1"/>
    </source>
</evidence>
<dbReference type="InterPro" id="IPR036097">
    <property type="entry name" value="HisK_dim/P_sf"/>
</dbReference>
<dbReference type="CDD" id="cd17546">
    <property type="entry name" value="REC_hyHK_CKI1_RcsC-like"/>
    <property type="match status" value="1"/>
</dbReference>
<proteinExistence type="inferred from homology"/>
<dbReference type="EC" id="2.7.13.3" evidence="3"/>
<dbReference type="Pfam" id="PF00072">
    <property type="entry name" value="Response_reg"/>
    <property type="match status" value="1"/>
</dbReference>
<evidence type="ECO:0000256" key="7">
    <source>
        <dbReference type="ARBA" id="ARBA00022777"/>
    </source>
</evidence>
<protein>
    <recommendedName>
        <fullName evidence="10">Circadian input-output histidine kinase CikA</fullName>
        <ecNumber evidence="3">2.7.13.3</ecNumber>
    </recommendedName>
    <alternativeName>
        <fullName evidence="4">Stage 0 sporulation protein A homolog</fullName>
    </alternativeName>
</protein>
<feature type="domain" description="Histidine kinase" evidence="13">
    <location>
        <begin position="35"/>
        <end position="259"/>
    </location>
</feature>
<dbReference type="SUPFAM" id="SSF52172">
    <property type="entry name" value="CheY-like"/>
    <property type="match status" value="1"/>
</dbReference>
<dbReference type="SMART" id="SM00448">
    <property type="entry name" value="REC"/>
    <property type="match status" value="1"/>
</dbReference>
<keyword evidence="16" id="KW-1185">Reference proteome</keyword>
<keyword evidence="7 15" id="KW-0418">Kinase</keyword>
<evidence type="ECO:0000256" key="2">
    <source>
        <dbReference type="ARBA" id="ARBA00006402"/>
    </source>
</evidence>
<dbReference type="InterPro" id="IPR003661">
    <property type="entry name" value="HisK_dim/P_dom"/>
</dbReference>
<dbReference type="InterPro" id="IPR003594">
    <property type="entry name" value="HATPase_dom"/>
</dbReference>
<dbReference type="GO" id="GO:0000155">
    <property type="term" value="F:phosphorelay sensor kinase activity"/>
    <property type="evidence" value="ECO:0007669"/>
    <property type="project" value="InterPro"/>
</dbReference>
<evidence type="ECO:0000256" key="4">
    <source>
        <dbReference type="ARBA" id="ARBA00018672"/>
    </source>
</evidence>
<dbReference type="Pfam" id="PF00512">
    <property type="entry name" value="HisKA"/>
    <property type="match status" value="1"/>
</dbReference>
<dbReference type="AlphaFoldDB" id="A0A1M5ZGP7"/>
<evidence type="ECO:0000259" key="14">
    <source>
        <dbReference type="PROSITE" id="PS50110"/>
    </source>
</evidence>
<evidence type="ECO:0000256" key="12">
    <source>
        <dbReference type="SAM" id="Coils"/>
    </source>
</evidence>
<evidence type="ECO:0000256" key="5">
    <source>
        <dbReference type="ARBA" id="ARBA00022553"/>
    </source>
</evidence>
<dbReference type="EMBL" id="FQXK01000018">
    <property type="protein sequence ID" value="SHI23378.1"/>
    <property type="molecule type" value="Genomic_DNA"/>
</dbReference>
<dbReference type="Gene3D" id="1.10.287.130">
    <property type="match status" value="1"/>
</dbReference>
<sequence>MNNSVEALKRENEELKNQLDEIKHQNLVQQEFISRMSHDIRSPLNAIIGFATLIKNHSFNAQKVHDQAGKILKSSDYMLDIIQDVLDLNKIESGTIKLKNDVFDLDQCINDIKEMIMSQVHSKNQRFSVNIDQLQNKTVCADENYIKQILLNLLSNSCKYTDNGGDITLTVKDKESSKCGFVDVTFEVSDNGRGMSEEFQKTLFTPFKREQQSGIADPGGTGLGLALIKNMIEMMEGTITFESSLGVGTTFTAMIPMMLTGEVSCGLDERPVVLESPPYKGILKGLNILAAEDNDLNRELLSEILVDLGAKVIVEPDGRKLVDRFLNEPENTYDLILMDIMMPDVDGYEATRLIRNSNREGDKKIPIIAMTGNAFEEDIQKALKAGMNAHITKPYNVDAIEKAVAKVL</sequence>
<comment type="catalytic activity">
    <reaction evidence="1">
        <text>ATP + protein L-histidine = ADP + protein N-phospho-L-histidine.</text>
        <dbReference type="EC" id="2.7.13.3"/>
    </reaction>
</comment>
<comment type="similarity">
    <text evidence="2">In the N-terminal section; belongs to the phytochrome family.</text>
</comment>
<dbReference type="GO" id="GO:0005886">
    <property type="term" value="C:plasma membrane"/>
    <property type="evidence" value="ECO:0007669"/>
    <property type="project" value="TreeGrafter"/>
</dbReference>
<evidence type="ECO:0000259" key="13">
    <source>
        <dbReference type="PROSITE" id="PS50109"/>
    </source>
</evidence>
<gene>
    <name evidence="15" type="ORF">SAMN02745229_02278</name>
</gene>
<dbReference type="SUPFAM" id="SSF47384">
    <property type="entry name" value="Homodimeric domain of signal transducing histidine kinase"/>
    <property type="match status" value="1"/>
</dbReference>
<dbReference type="Proteomes" id="UP000184278">
    <property type="component" value="Unassembled WGS sequence"/>
</dbReference>
<dbReference type="GeneID" id="89509798"/>
<dbReference type="Gene3D" id="3.30.565.10">
    <property type="entry name" value="Histidine kinase-like ATPase, C-terminal domain"/>
    <property type="match status" value="1"/>
</dbReference>
<dbReference type="PANTHER" id="PTHR43047">
    <property type="entry name" value="TWO-COMPONENT HISTIDINE PROTEIN KINASE"/>
    <property type="match status" value="1"/>
</dbReference>
<dbReference type="Gene3D" id="3.40.50.2300">
    <property type="match status" value="1"/>
</dbReference>
<keyword evidence="12" id="KW-0175">Coiled coil</keyword>
<reference evidence="16" key="1">
    <citation type="submission" date="2016-11" db="EMBL/GenBank/DDBJ databases">
        <authorList>
            <person name="Varghese N."/>
            <person name="Submissions S."/>
        </authorList>
    </citation>
    <scope>NUCLEOTIDE SEQUENCE [LARGE SCALE GENOMIC DNA]</scope>
    <source>
        <strain evidence="16">DSM 3071</strain>
    </source>
</reference>
<dbReference type="SUPFAM" id="SSF55874">
    <property type="entry name" value="ATPase domain of HSP90 chaperone/DNA topoisomerase II/histidine kinase"/>
    <property type="match status" value="1"/>
</dbReference>